<evidence type="ECO:0000313" key="2">
    <source>
        <dbReference type="Proteomes" id="UP001186944"/>
    </source>
</evidence>
<proteinExistence type="predicted"/>
<organism evidence="1 2">
    <name type="scientific">Pinctada imbricata</name>
    <name type="common">Atlantic pearl-oyster</name>
    <name type="synonym">Pinctada martensii</name>
    <dbReference type="NCBI Taxonomy" id="66713"/>
    <lineage>
        <taxon>Eukaryota</taxon>
        <taxon>Metazoa</taxon>
        <taxon>Spiralia</taxon>
        <taxon>Lophotrochozoa</taxon>
        <taxon>Mollusca</taxon>
        <taxon>Bivalvia</taxon>
        <taxon>Autobranchia</taxon>
        <taxon>Pteriomorphia</taxon>
        <taxon>Pterioida</taxon>
        <taxon>Pterioidea</taxon>
        <taxon>Pteriidae</taxon>
        <taxon>Pinctada</taxon>
    </lineage>
</organism>
<gene>
    <name evidence="1" type="ORF">FSP39_007207</name>
</gene>
<accession>A0AA88XES0</accession>
<dbReference type="AlphaFoldDB" id="A0AA88XES0"/>
<keyword evidence="2" id="KW-1185">Reference proteome</keyword>
<dbReference type="EMBL" id="VSWD01000013">
    <property type="protein sequence ID" value="KAK3084043.1"/>
    <property type="molecule type" value="Genomic_DNA"/>
</dbReference>
<comment type="caution">
    <text evidence="1">The sequence shown here is derived from an EMBL/GenBank/DDBJ whole genome shotgun (WGS) entry which is preliminary data.</text>
</comment>
<evidence type="ECO:0000313" key="1">
    <source>
        <dbReference type="EMBL" id="KAK3084043.1"/>
    </source>
</evidence>
<protein>
    <submittedName>
        <fullName evidence="1">Uncharacterized protein</fullName>
    </submittedName>
</protein>
<sequence>MKQMMMICGSDVSRQLGFNHLKHNQSIEAKYCLMGEISLVEDDSPSIKTFLNTIDVLSGLAKKQFLPLTAEMSEVVEKRKTTRKHTTKCINNEIESCNERFDECSSRENTPESEASD</sequence>
<dbReference type="Proteomes" id="UP001186944">
    <property type="component" value="Unassembled WGS sequence"/>
</dbReference>
<name>A0AA88XES0_PINIB</name>
<reference evidence="1" key="1">
    <citation type="submission" date="2019-08" db="EMBL/GenBank/DDBJ databases">
        <title>The improved chromosome-level genome for the pearl oyster Pinctada fucata martensii using PacBio sequencing and Hi-C.</title>
        <authorList>
            <person name="Zheng Z."/>
        </authorList>
    </citation>
    <scope>NUCLEOTIDE SEQUENCE</scope>
    <source>
        <strain evidence="1">ZZ-2019</strain>
        <tissue evidence="1">Adductor muscle</tissue>
    </source>
</reference>